<organism evidence="3 4">
    <name type="scientific">Penstemon davidsonii</name>
    <dbReference type="NCBI Taxonomy" id="160366"/>
    <lineage>
        <taxon>Eukaryota</taxon>
        <taxon>Viridiplantae</taxon>
        <taxon>Streptophyta</taxon>
        <taxon>Embryophyta</taxon>
        <taxon>Tracheophyta</taxon>
        <taxon>Spermatophyta</taxon>
        <taxon>Magnoliopsida</taxon>
        <taxon>eudicotyledons</taxon>
        <taxon>Gunneridae</taxon>
        <taxon>Pentapetalae</taxon>
        <taxon>asterids</taxon>
        <taxon>lamiids</taxon>
        <taxon>Lamiales</taxon>
        <taxon>Plantaginaceae</taxon>
        <taxon>Cheloneae</taxon>
        <taxon>Penstemon</taxon>
    </lineage>
</organism>
<dbReference type="Gene3D" id="1.10.630.10">
    <property type="entry name" value="Cytochrome P450"/>
    <property type="match status" value="1"/>
</dbReference>
<dbReference type="Proteomes" id="UP001291926">
    <property type="component" value="Unassembled WGS sequence"/>
</dbReference>
<dbReference type="SUPFAM" id="SSF48264">
    <property type="entry name" value="Cytochrome P450"/>
    <property type="match status" value="1"/>
</dbReference>
<dbReference type="Pfam" id="PF00067">
    <property type="entry name" value="p450"/>
    <property type="match status" value="1"/>
</dbReference>
<evidence type="ECO:0000256" key="1">
    <source>
        <dbReference type="ARBA" id="ARBA00022723"/>
    </source>
</evidence>
<sequence>MVFKLAATKLLGFDEDHVSELRENYKFVKKAFLSFPLNIPGTPLHAALQGREKAKKMIKCAFDERRLSKENNQDFIGHLLKEVDDKETILTEEIAADIVYLLLFAAFETTSTTITLSLKFLNDHPKVLEQLKVINETVRLADNAPGIFRKVMQDVNIKGKFKKSSCSASMDK</sequence>
<keyword evidence="1" id="KW-0479">Metal-binding</keyword>
<dbReference type="PANTHER" id="PTHR24286">
    <property type="entry name" value="CYTOCHROME P450 26"/>
    <property type="match status" value="1"/>
</dbReference>
<accession>A0ABR0DF21</accession>
<evidence type="ECO:0000313" key="3">
    <source>
        <dbReference type="EMBL" id="KAK4487649.1"/>
    </source>
</evidence>
<keyword evidence="4" id="KW-1185">Reference proteome</keyword>
<dbReference type="InterPro" id="IPR036396">
    <property type="entry name" value="Cyt_P450_sf"/>
</dbReference>
<name>A0ABR0DF21_9LAMI</name>
<gene>
    <name evidence="3" type="ORF">RD792_005697</name>
</gene>
<proteinExistence type="predicted"/>
<evidence type="ECO:0000313" key="4">
    <source>
        <dbReference type="Proteomes" id="UP001291926"/>
    </source>
</evidence>
<evidence type="ECO:0008006" key="5">
    <source>
        <dbReference type="Google" id="ProtNLM"/>
    </source>
</evidence>
<comment type="caution">
    <text evidence="3">The sequence shown here is derived from an EMBL/GenBank/DDBJ whole genome shotgun (WGS) entry which is preliminary data.</text>
</comment>
<protein>
    <recommendedName>
        <fullName evidence="5">Cytochrome P450</fullName>
    </recommendedName>
</protein>
<dbReference type="InterPro" id="IPR001128">
    <property type="entry name" value="Cyt_P450"/>
</dbReference>
<keyword evidence="2" id="KW-0408">Iron</keyword>
<dbReference type="EMBL" id="JAYDYQ010001382">
    <property type="protein sequence ID" value="KAK4487649.1"/>
    <property type="molecule type" value="Genomic_DNA"/>
</dbReference>
<evidence type="ECO:0000256" key="2">
    <source>
        <dbReference type="ARBA" id="ARBA00023004"/>
    </source>
</evidence>
<dbReference type="PANTHER" id="PTHR24286:SF185">
    <property type="entry name" value="CYTOCHROME P450 87A3-LIKE"/>
    <property type="match status" value="1"/>
</dbReference>
<reference evidence="3 4" key="1">
    <citation type="journal article" date="2023" name="bioRxiv">
        <title>Genome report: Whole genome sequence and annotation of Penstemon davidsonii.</title>
        <authorList>
            <person name="Ostevik K.L."/>
            <person name="Alabady M."/>
            <person name="Zhang M."/>
            <person name="Rausher M.D."/>
        </authorList>
    </citation>
    <scope>NUCLEOTIDE SEQUENCE [LARGE SCALE GENOMIC DNA]</scope>
    <source>
        <strain evidence="3">DNT005</strain>
        <tissue evidence="3">Whole leaf</tissue>
    </source>
</reference>